<dbReference type="Proteomes" id="UP000265926">
    <property type="component" value="Unassembled WGS sequence"/>
</dbReference>
<dbReference type="PANTHER" id="PTHR41339">
    <property type="entry name" value="LIPL48"/>
    <property type="match status" value="1"/>
</dbReference>
<organism evidence="1 2">
    <name type="scientific">Maribellus luteus</name>
    <dbReference type="NCBI Taxonomy" id="2305463"/>
    <lineage>
        <taxon>Bacteria</taxon>
        <taxon>Pseudomonadati</taxon>
        <taxon>Bacteroidota</taxon>
        <taxon>Bacteroidia</taxon>
        <taxon>Marinilabiliales</taxon>
        <taxon>Prolixibacteraceae</taxon>
        <taxon>Maribellus</taxon>
    </lineage>
</organism>
<evidence type="ECO:0000313" key="2">
    <source>
        <dbReference type="Proteomes" id="UP000265926"/>
    </source>
</evidence>
<keyword evidence="2" id="KW-1185">Reference proteome</keyword>
<protein>
    <recommendedName>
        <fullName evidence="3">T9SS C-terminal target domain-containing protein</fullName>
    </recommendedName>
</protein>
<dbReference type="PROSITE" id="PS51257">
    <property type="entry name" value="PROKAR_LIPOPROTEIN"/>
    <property type="match status" value="1"/>
</dbReference>
<dbReference type="AlphaFoldDB" id="A0A399T3B9"/>
<evidence type="ECO:0000313" key="1">
    <source>
        <dbReference type="EMBL" id="RIJ49404.1"/>
    </source>
</evidence>
<name>A0A399T3B9_9BACT</name>
<dbReference type="PANTHER" id="PTHR41339:SF1">
    <property type="entry name" value="SECRETED PROTEIN"/>
    <property type="match status" value="1"/>
</dbReference>
<accession>A0A399T3B9</accession>
<reference evidence="1 2" key="1">
    <citation type="submission" date="2018-08" db="EMBL/GenBank/DDBJ databases">
        <title>Pallidiluteibacterium maritimus gen. nov., sp. nov., isolated from coastal sediment.</title>
        <authorList>
            <person name="Zhou L.Y."/>
        </authorList>
    </citation>
    <scope>NUCLEOTIDE SEQUENCE [LARGE SCALE GENOMIC DNA]</scope>
    <source>
        <strain evidence="1 2">XSD2</strain>
    </source>
</reference>
<evidence type="ECO:0008006" key="3">
    <source>
        <dbReference type="Google" id="ProtNLM"/>
    </source>
</evidence>
<sequence length="437" mass="46935">MKNRIIIFLLLAVTVFACRKSDYLLEGNSETITDNGLGTGTVTWTKDKEYVLEGFIFVNDGQVLTIEQGTVIRFKSGQAENASALIVARGGKIIAEGTESEPIIFTSENDDLKGSVARDIRGQWGGLIILGNAPINLSGGEASIEGIPLAEPRGLYGGIDENDNSGILKYISIRHGGTNIGDGNEINGLTLGGVGNQTQIDYVEVISNEDDGVEIFGGTVSLKHMVVSGCGDDLFDYDLGWSGNGQFWLGVQEDLPGDNLIEAGGGVDPIYGIPNSLPNLFNLTLVGSGKSSTGTCISFEKNAGGTIANSVFVNKDKGISIEVTDQQHDSYNQWKNGKLSIKTNLFYDVASSTPESIFKLSGLYSPEMANEWAAAFNTSKNEIGDPKINSASGDFVPEEKIKGDLLDYPLPWFQVVDFKGAFGEDNWIEGWTLLSQQ</sequence>
<proteinExistence type="predicted"/>
<comment type="caution">
    <text evidence="1">The sequence shown here is derived from an EMBL/GenBank/DDBJ whole genome shotgun (WGS) entry which is preliminary data.</text>
</comment>
<dbReference type="OrthoDB" id="1521716at2"/>
<dbReference type="EMBL" id="QWGR01000003">
    <property type="protein sequence ID" value="RIJ49404.1"/>
    <property type="molecule type" value="Genomic_DNA"/>
</dbReference>
<gene>
    <name evidence="1" type="ORF">D1614_07640</name>
</gene>
<dbReference type="RefSeq" id="WP_119437291.1">
    <property type="nucleotide sequence ID" value="NZ_QWGR01000003.1"/>
</dbReference>